<dbReference type="EMBL" id="CADIKC010000023">
    <property type="protein sequence ID" value="CAB3745500.1"/>
    <property type="molecule type" value="Genomic_DNA"/>
</dbReference>
<organism evidence="1 2">
    <name type="scientific">Paraburkholderia sediminicola</name>
    <dbReference type="NCBI Taxonomy" id="458836"/>
    <lineage>
        <taxon>Bacteria</taxon>
        <taxon>Pseudomonadati</taxon>
        <taxon>Pseudomonadota</taxon>
        <taxon>Betaproteobacteria</taxon>
        <taxon>Burkholderiales</taxon>
        <taxon>Burkholderiaceae</taxon>
        <taxon>Paraburkholderia</taxon>
    </lineage>
</organism>
<evidence type="ECO:0000313" key="2">
    <source>
        <dbReference type="Proteomes" id="UP000494255"/>
    </source>
</evidence>
<dbReference type="Proteomes" id="UP000494255">
    <property type="component" value="Unassembled WGS sequence"/>
</dbReference>
<accession>A0A6J5CWI1</accession>
<sequence length="42" mass="4575">MQEPQESSLEMRRAALSSYVGKGSCQQAPYPLIRCAPPTGVH</sequence>
<gene>
    <name evidence="1" type="ORF">LMG24238_07632</name>
</gene>
<proteinExistence type="predicted"/>
<keyword evidence="2" id="KW-1185">Reference proteome</keyword>
<protein>
    <submittedName>
        <fullName evidence="1">Uncharacterized protein</fullName>
    </submittedName>
</protein>
<evidence type="ECO:0000313" key="1">
    <source>
        <dbReference type="EMBL" id="CAB3745500.1"/>
    </source>
</evidence>
<dbReference type="AlphaFoldDB" id="A0A6J5CWI1"/>
<name>A0A6J5CWI1_9BURK</name>
<reference evidence="1 2" key="1">
    <citation type="submission" date="2020-04" db="EMBL/GenBank/DDBJ databases">
        <authorList>
            <person name="De Canck E."/>
        </authorList>
    </citation>
    <scope>NUCLEOTIDE SEQUENCE [LARGE SCALE GENOMIC DNA]</scope>
    <source>
        <strain evidence="1 2">LMG 24238</strain>
    </source>
</reference>